<dbReference type="RefSeq" id="WP_004964066.1">
    <property type="nucleotide sequence ID" value="NZ_LR134117.1"/>
</dbReference>
<reference evidence="1 2" key="1">
    <citation type="submission" date="2018-12" db="EMBL/GenBank/DDBJ databases">
        <authorList>
            <consortium name="Pathogen Informatics"/>
        </authorList>
    </citation>
    <scope>NUCLEOTIDE SEQUENCE [LARGE SCALE GENOMIC DNA]</scope>
    <source>
        <strain evidence="1 2">NCTC11214</strain>
    </source>
</reference>
<dbReference type="KEGG" id="sof:NCTC11214_04833"/>
<name>A0A3S4EHR9_SEROD</name>
<evidence type="ECO:0000313" key="1">
    <source>
        <dbReference type="EMBL" id="VDZ64160.1"/>
    </source>
</evidence>
<dbReference type="InterPro" id="IPR009797">
    <property type="entry name" value="DUF1367"/>
</dbReference>
<proteinExistence type="predicted"/>
<gene>
    <name evidence="1" type="ORF">NCTC11214_04833</name>
</gene>
<organism evidence="1 2">
    <name type="scientific">Serratia odorifera</name>
    <dbReference type="NCBI Taxonomy" id="618"/>
    <lineage>
        <taxon>Bacteria</taxon>
        <taxon>Pseudomonadati</taxon>
        <taxon>Pseudomonadota</taxon>
        <taxon>Gammaproteobacteria</taxon>
        <taxon>Enterobacterales</taxon>
        <taxon>Yersiniaceae</taxon>
        <taxon>Serratia</taxon>
    </lineage>
</organism>
<accession>A0A3S4EHR9</accession>
<protein>
    <submittedName>
        <fullName evidence="1">Protein of uncharacterized function (DUF1367)</fullName>
    </submittedName>
</protein>
<dbReference type="Pfam" id="PF07105">
    <property type="entry name" value="DUF1367"/>
    <property type="match status" value="1"/>
</dbReference>
<dbReference type="EMBL" id="LR134117">
    <property type="protein sequence ID" value="VDZ64160.1"/>
    <property type="molecule type" value="Genomic_DNA"/>
</dbReference>
<dbReference type="Proteomes" id="UP000281391">
    <property type="component" value="Chromosome"/>
</dbReference>
<sequence>MAQLIQLVKSAPTILTPATIEASEFLQRVKLGEWIQAEFRRVRNYQFHKRFFKLLQFGFDYWTPTGGTLTQPERQLINGFVEYLIDMSGQHGEVISAVADEYLFQVGKQRAQDIVLLKSFEPYRGWATVEAGYYDEVILPNGLRQRIPKSISFAKMDEDSFQSLYKSVFNVLWHFILSRSFRSRQEAENVALQLLKYSL</sequence>
<evidence type="ECO:0000313" key="2">
    <source>
        <dbReference type="Proteomes" id="UP000281391"/>
    </source>
</evidence>
<dbReference type="AlphaFoldDB" id="A0A3S4EHR9"/>